<evidence type="ECO:0000256" key="2">
    <source>
        <dbReference type="ARBA" id="ARBA00023125"/>
    </source>
</evidence>
<dbReference type="SUPFAM" id="SSF52540">
    <property type="entry name" value="P-loop containing nucleoside triphosphate hydrolases"/>
    <property type="match status" value="1"/>
</dbReference>
<keyword evidence="2" id="KW-0238">DNA-binding</keyword>
<evidence type="ECO:0000259" key="4">
    <source>
        <dbReference type="PROSITE" id="PS50043"/>
    </source>
</evidence>
<dbReference type="InterPro" id="IPR027417">
    <property type="entry name" value="P-loop_NTPase"/>
</dbReference>
<sequence length="715" mass="75136">MTVVPHAFDADWATRVVGDVGVRGSALECALIVGPPGSGRSRMLGELTARLRDNGSRIVFGLPSTPIEVPPDDTRRAIVVADDLHTWPRELIDGLVAQLDEGRVALVGSTEARERDRGIAGLIGLARRGGAEWRCRPMSTGDVVDRAAAQGLTLTATDASHIRRRCIGASALVDVVLAAVVDDDDPDPEAIATRVAADRHHRVLRGLDETTLGVLALAADRAALDPDALAATLDCPLDDVVDALDRARGTGFLGGSDVFYSTAISSLTEVIGALRMTELRRRAAGVLVGSGALSVDDALRAVDAGILEPLVVDTLCTEAVAAGRTDPSRAVALLAAAEAAGGRLAELRPLRARSLWAAGDLAGAEALIDDTIGLWVTPSADAAEAVAVAAEIATAGGRHHHAAELFCWLGPEHCGEQRVSAVAALVAVGERTSATSYLGAGDGPPSIAHRAADLVIEGLLETSDRRIAVDAVLRAWSAGGDRDTLRAAAWPALALAVHAGDLVAARAIADAASCFLGGAGAAWVALIGDDLQAARQGSLPTAATPTDRLRTLALQVGIARRTDDAEALARAWHQAVPLIATLEVTLFDLFVVGELWLAAVRLGDTARIERHITTADALLDAVGDREIWRPLWQRYTQLTTGQTTTETVTDSDGPLTDREAEVARELLAGYTYREIGERLYISAKTVEHHVARIRRRLDAGSRSELLAAIRAAGYR</sequence>
<dbReference type="InterPro" id="IPR000792">
    <property type="entry name" value="Tscrpt_reg_LuxR_C"/>
</dbReference>
<dbReference type="SMART" id="SM00421">
    <property type="entry name" value="HTH_LUXR"/>
    <property type="match status" value="1"/>
</dbReference>
<dbReference type="RefSeq" id="WP_124708862.1">
    <property type="nucleotide sequence ID" value="NZ_CP033972.1"/>
</dbReference>
<dbReference type="AlphaFoldDB" id="A0A3G8JMM5"/>
<dbReference type="OrthoDB" id="4811808at2"/>
<protein>
    <recommendedName>
        <fullName evidence="4">HTH luxR-type domain-containing protein</fullName>
    </recommendedName>
</protein>
<dbReference type="PRINTS" id="PR00038">
    <property type="entry name" value="HTHLUXR"/>
</dbReference>
<dbReference type="EMBL" id="CP033972">
    <property type="protein sequence ID" value="AZG46336.1"/>
    <property type="molecule type" value="Genomic_DNA"/>
</dbReference>
<accession>A0A3G8JMM5</accession>
<evidence type="ECO:0000313" key="5">
    <source>
        <dbReference type="EMBL" id="AZG46336.1"/>
    </source>
</evidence>
<dbReference type="PROSITE" id="PS50043">
    <property type="entry name" value="HTH_LUXR_2"/>
    <property type="match status" value="1"/>
</dbReference>
<dbReference type="SUPFAM" id="SSF46894">
    <property type="entry name" value="C-terminal effector domain of the bipartite response regulators"/>
    <property type="match status" value="1"/>
</dbReference>
<keyword evidence="3" id="KW-0804">Transcription</keyword>
<evidence type="ECO:0000256" key="3">
    <source>
        <dbReference type="ARBA" id="ARBA00023163"/>
    </source>
</evidence>
<keyword evidence="6" id="KW-1185">Reference proteome</keyword>
<dbReference type="Gene3D" id="1.10.10.10">
    <property type="entry name" value="Winged helix-like DNA-binding domain superfamily/Winged helix DNA-binding domain"/>
    <property type="match status" value="1"/>
</dbReference>
<dbReference type="CDD" id="cd06170">
    <property type="entry name" value="LuxR_C_like"/>
    <property type="match status" value="1"/>
</dbReference>
<dbReference type="Pfam" id="PF00196">
    <property type="entry name" value="GerE"/>
    <property type="match status" value="1"/>
</dbReference>
<dbReference type="PROSITE" id="PS00622">
    <property type="entry name" value="HTH_LUXR_1"/>
    <property type="match status" value="1"/>
</dbReference>
<dbReference type="GO" id="GO:0006355">
    <property type="term" value="P:regulation of DNA-templated transcription"/>
    <property type="evidence" value="ECO:0007669"/>
    <property type="project" value="InterPro"/>
</dbReference>
<dbReference type="Proteomes" id="UP000271469">
    <property type="component" value="Chromosome"/>
</dbReference>
<dbReference type="GO" id="GO:0003677">
    <property type="term" value="F:DNA binding"/>
    <property type="evidence" value="ECO:0007669"/>
    <property type="project" value="UniProtKB-KW"/>
</dbReference>
<evidence type="ECO:0000256" key="1">
    <source>
        <dbReference type="ARBA" id="ARBA00023015"/>
    </source>
</evidence>
<evidence type="ECO:0000313" key="6">
    <source>
        <dbReference type="Proteomes" id="UP000271469"/>
    </source>
</evidence>
<dbReference type="PANTHER" id="PTHR44688">
    <property type="entry name" value="DNA-BINDING TRANSCRIPTIONAL ACTIVATOR DEVR_DOSR"/>
    <property type="match status" value="1"/>
</dbReference>
<gene>
    <name evidence="5" type="ORF">D7316_02937</name>
</gene>
<proteinExistence type="predicted"/>
<dbReference type="InterPro" id="IPR016032">
    <property type="entry name" value="Sig_transdc_resp-reg_C-effctor"/>
</dbReference>
<feature type="domain" description="HTH luxR-type" evidence="4">
    <location>
        <begin position="648"/>
        <end position="713"/>
    </location>
</feature>
<keyword evidence="1" id="KW-0805">Transcription regulation</keyword>
<dbReference type="KEGG" id="gom:D7316_02937"/>
<dbReference type="InterPro" id="IPR036388">
    <property type="entry name" value="WH-like_DNA-bd_sf"/>
</dbReference>
<dbReference type="PANTHER" id="PTHR44688:SF16">
    <property type="entry name" value="DNA-BINDING TRANSCRIPTIONAL ACTIVATOR DEVR_DOSR"/>
    <property type="match status" value="1"/>
</dbReference>
<name>A0A3G8JMM5_9ACTN</name>
<reference evidence="5 6" key="1">
    <citation type="submission" date="2018-11" db="EMBL/GenBank/DDBJ databases">
        <title>Gordonia insulae sp. nov., isolated from an island soil.</title>
        <authorList>
            <person name="Kim Y.S."/>
            <person name="Kim S.B."/>
        </authorList>
    </citation>
    <scope>NUCLEOTIDE SEQUENCE [LARGE SCALE GENOMIC DNA]</scope>
    <source>
        <strain evidence="5 6">MMS17-SY073</strain>
    </source>
</reference>
<organism evidence="5 6">
    <name type="scientific">Gordonia insulae</name>
    <dbReference type="NCBI Taxonomy" id="2420509"/>
    <lineage>
        <taxon>Bacteria</taxon>
        <taxon>Bacillati</taxon>
        <taxon>Actinomycetota</taxon>
        <taxon>Actinomycetes</taxon>
        <taxon>Mycobacteriales</taxon>
        <taxon>Gordoniaceae</taxon>
        <taxon>Gordonia</taxon>
    </lineage>
</organism>